<evidence type="ECO:0000313" key="1">
    <source>
        <dbReference type="EMBL" id="MED6248423.1"/>
    </source>
</evidence>
<name>A0ABU7BDM8_9TELE</name>
<gene>
    <name evidence="1" type="primary">CTBP2_1</name>
    <name evidence="1" type="ORF">ATANTOWER_000253</name>
</gene>
<feature type="non-terminal residue" evidence="1">
    <location>
        <position position="1"/>
    </location>
</feature>
<keyword evidence="2" id="KW-1185">Reference proteome</keyword>
<accession>A0ABU7BDM8</accession>
<dbReference type="PANTHER" id="PTHR46029">
    <property type="entry name" value="C-TERMINAL-BINDING PROTEIN"/>
    <property type="match status" value="1"/>
</dbReference>
<reference evidence="1 2" key="1">
    <citation type="submission" date="2021-07" db="EMBL/GenBank/DDBJ databases">
        <authorList>
            <person name="Palmer J.M."/>
        </authorList>
    </citation>
    <scope>NUCLEOTIDE SEQUENCE [LARGE SCALE GENOMIC DNA]</scope>
    <source>
        <strain evidence="1 2">AT_MEX2019</strain>
        <tissue evidence="1">Muscle</tissue>
    </source>
</reference>
<dbReference type="InterPro" id="IPR051638">
    <property type="entry name" value="CTBP_dehydrogenase"/>
</dbReference>
<proteinExistence type="predicted"/>
<protein>
    <submittedName>
        <fullName evidence="1">C-terminal-binding protein 2</fullName>
    </submittedName>
</protein>
<dbReference type="PANTHER" id="PTHR46029:SF3">
    <property type="entry name" value="C-TERMINAL-BINDING PROTEIN 2"/>
    <property type="match status" value="1"/>
</dbReference>
<dbReference type="EMBL" id="JAHUTI010050195">
    <property type="protein sequence ID" value="MED6248423.1"/>
    <property type="molecule type" value="Genomic_DNA"/>
</dbReference>
<sequence>RIPDSLRNCINKEFFVTTAPWGMMEQQQPQIHPEINGAAYSRVNQTMVQAIATGGMQDKLYT</sequence>
<organism evidence="1 2">
    <name type="scientific">Ataeniobius toweri</name>
    <dbReference type="NCBI Taxonomy" id="208326"/>
    <lineage>
        <taxon>Eukaryota</taxon>
        <taxon>Metazoa</taxon>
        <taxon>Chordata</taxon>
        <taxon>Craniata</taxon>
        <taxon>Vertebrata</taxon>
        <taxon>Euteleostomi</taxon>
        <taxon>Actinopterygii</taxon>
        <taxon>Neopterygii</taxon>
        <taxon>Teleostei</taxon>
        <taxon>Neoteleostei</taxon>
        <taxon>Acanthomorphata</taxon>
        <taxon>Ovalentaria</taxon>
        <taxon>Atherinomorphae</taxon>
        <taxon>Cyprinodontiformes</taxon>
        <taxon>Goodeidae</taxon>
        <taxon>Ataeniobius</taxon>
    </lineage>
</organism>
<dbReference type="Proteomes" id="UP001345963">
    <property type="component" value="Unassembled WGS sequence"/>
</dbReference>
<evidence type="ECO:0000313" key="2">
    <source>
        <dbReference type="Proteomes" id="UP001345963"/>
    </source>
</evidence>
<comment type="caution">
    <text evidence="1">The sequence shown here is derived from an EMBL/GenBank/DDBJ whole genome shotgun (WGS) entry which is preliminary data.</text>
</comment>